<evidence type="ECO:0000313" key="2">
    <source>
        <dbReference type="Proteomes" id="UP001151760"/>
    </source>
</evidence>
<protein>
    <submittedName>
        <fullName evidence="1">Uncharacterized protein</fullName>
    </submittedName>
</protein>
<keyword evidence="2" id="KW-1185">Reference proteome</keyword>
<evidence type="ECO:0000313" key="1">
    <source>
        <dbReference type="EMBL" id="GJT07364.1"/>
    </source>
</evidence>
<gene>
    <name evidence="1" type="ORF">Tco_0841826</name>
</gene>
<organism evidence="1 2">
    <name type="scientific">Tanacetum coccineum</name>
    <dbReference type="NCBI Taxonomy" id="301880"/>
    <lineage>
        <taxon>Eukaryota</taxon>
        <taxon>Viridiplantae</taxon>
        <taxon>Streptophyta</taxon>
        <taxon>Embryophyta</taxon>
        <taxon>Tracheophyta</taxon>
        <taxon>Spermatophyta</taxon>
        <taxon>Magnoliopsida</taxon>
        <taxon>eudicotyledons</taxon>
        <taxon>Gunneridae</taxon>
        <taxon>Pentapetalae</taxon>
        <taxon>asterids</taxon>
        <taxon>campanulids</taxon>
        <taxon>Asterales</taxon>
        <taxon>Asteraceae</taxon>
        <taxon>Asteroideae</taxon>
        <taxon>Anthemideae</taxon>
        <taxon>Anthemidinae</taxon>
        <taxon>Tanacetum</taxon>
    </lineage>
</organism>
<sequence>MLVIKRFRERKNILEKESYLKISCKEVATTADKLGLPPPPQLTAFELPPAEKKRKIRAEVIHEVFVKENIVVDGMQRNLVPP</sequence>
<accession>A0ABQ5B1X2</accession>
<proteinExistence type="predicted"/>
<reference evidence="1" key="1">
    <citation type="journal article" date="2022" name="Int. J. Mol. Sci.">
        <title>Draft Genome of Tanacetum Coccineum: Genomic Comparison of Closely Related Tanacetum-Family Plants.</title>
        <authorList>
            <person name="Yamashiro T."/>
            <person name="Shiraishi A."/>
            <person name="Nakayama K."/>
            <person name="Satake H."/>
        </authorList>
    </citation>
    <scope>NUCLEOTIDE SEQUENCE</scope>
</reference>
<dbReference type="EMBL" id="BQNB010012745">
    <property type="protein sequence ID" value="GJT07364.1"/>
    <property type="molecule type" value="Genomic_DNA"/>
</dbReference>
<reference evidence="1" key="2">
    <citation type="submission" date="2022-01" db="EMBL/GenBank/DDBJ databases">
        <authorList>
            <person name="Yamashiro T."/>
            <person name="Shiraishi A."/>
            <person name="Satake H."/>
            <person name="Nakayama K."/>
        </authorList>
    </citation>
    <scope>NUCLEOTIDE SEQUENCE</scope>
</reference>
<comment type="caution">
    <text evidence="1">The sequence shown here is derived from an EMBL/GenBank/DDBJ whole genome shotgun (WGS) entry which is preliminary data.</text>
</comment>
<dbReference type="Proteomes" id="UP001151760">
    <property type="component" value="Unassembled WGS sequence"/>
</dbReference>
<name>A0ABQ5B1X2_9ASTR</name>